<evidence type="ECO:0000313" key="1">
    <source>
        <dbReference type="EMBL" id="KYG08690.1"/>
    </source>
</evidence>
<gene>
    <name evidence="1" type="ORF">BE21_22235</name>
</gene>
<accession>A0A150TVI1</accession>
<sequence>MPCKLHCRGLKLARVRKAQYFGVLQYIKPHECFRTNGAHSREFKQQAEETSVRANDIAPERSRAVDRIEDHQVTRLLPIEPVVRLC</sequence>
<name>A0A150TVI1_SORCE</name>
<reference evidence="1 2" key="1">
    <citation type="submission" date="2014-02" db="EMBL/GenBank/DDBJ databases">
        <title>The small core and large imbalanced accessory genome model reveals a collaborative survival strategy of Sorangium cellulosum strains in nature.</title>
        <authorList>
            <person name="Han K."/>
            <person name="Peng R."/>
            <person name="Blom J."/>
            <person name="Li Y.-Z."/>
        </authorList>
    </citation>
    <scope>NUCLEOTIDE SEQUENCE [LARGE SCALE GENOMIC DNA]</scope>
    <source>
        <strain evidence="1 2">So0007-03</strain>
    </source>
</reference>
<dbReference type="AlphaFoldDB" id="A0A150TVI1"/>
<comment type="caution">
    <text evidence="1">The sequence shown here is derived from an EMBL/GenBank/DDBJ whole genome shotgun (WGS) entry which is preliminary data.</text>
</comment>
<evidence type="ECO:0000313" key="2">
    <source>
        <dbReference type="Proteomes" id="UP000075502"/>
    </source>
</evidence>
<proteinExistence type="predicted"/>
<organism evidence="1 2">
    <name type="scientific">Sorangium cellulosum</name>
    <name type="common">Polyangium cellulosum</name>
    <dbReference type="NCBI Taxonomy" id="56"/>
    <lineage>
        <taxon>Bacteria</taxon>
        <taxon>Pseudomonadati</taxon>
        <taxon>Myxococcota</taxon>
        <taxon>Polyangia</taxon>
        <taxon>Polyangiales</taxon>
        <taxon>Polyangiaceae</taxon>
        <taxon>Sorangium</taxon>
    </lineage>
</organism>
<dbReference type="Proteomes" id="UP000075502">
    <property type="component" value="Unassembled WGS sequence"/>
</dbReference>
<protein>
    <submittedName>
        <fullName evidence="1">Uncharacterized protein</fullName>
    </submittedName>
</protein>
<dbReference type="EMBL" id="JEME01000916">
    <property type="protein sequence ID" value="KYG08690.1"/>
    <property type="molecule type" value="Genomic_DNA"/>
</dbReference>